<comment type="caution">
    <text evidence="2">The sequence shown here is derived from an EMBL/GenBank/DDBJ whole genome shotgun (WGS) entry which is preliminary data.</text>
</comment>
<name>A0AAV4Y175_CAEEX</name>
<evidence type="ECO:0000313" key="2">
    <source>
        <dbReference type="EMBL" id="GIZ00818.1"/>
    </source>
</evidence>
<feature type="region of interest" description="Disordered" evidence="1">
    <location>
        <begin position="139"/>
        <end position="164"/>
    </location>
</feature>
<feature type="region of interest" description="Disordered" evidence="1">
    <location>
        <begin position="64"/>
        <end position="88"/>
    </location>
</feature>
<reference evidence="2 3" key="1">
    <citation type="submission" date="2021-06" db="EMBL/GenBank/DDBJ databases">
        <title>Caerostris extrusa draft genome.</title>
        <authorList>
            <person name="Kono N."/>
            <person name="Arakawa K."/>
        </authorList>
    </citation>
    <scope>NUCLEOTIDE SEQUENCE [LARGE SCALE GENOMIC DNA]</scope>
</reference>
<evidence type="ECO:0000256" key="1">
    <source>
        <dbReference type="SAM" id="MobiDB-lite"/>
    </source>
</evidence>
<evidence type="ECO:0000313" key="3">
    <source>
        <dbReference type="Proteomes" id="UP001054945"/>
    </source>
</evidence>
<dbReference type="AlphaFoldDB" id="A0AAV4Y175"/>
<gene>
    <name evidence="2" type="ORF">CEXT_742461</name>
</gene>
<dbReference type="EMBL" id="BPLR01001209">
    <property type="protein sequence ID" value="GIZ00818.1"/>
    <property type="molecule type" value="Genomic_DNA"/>
</dbReference>
<proteinExistence type="predicted"/>
<organism evidence="2 3">
    <name type="scientific">Caerostris extrusa</name>
    <name type="common">Bark spider</name>
    <name type="synonym">Caerostris bankana</name>
    <dbReference type="NCBI Taxonomy" id="172846"/>
    <lineage>
        <taxon>Eukaryota</taxon>
        <taxon>Metazoa</taxon>
        <taxon>Ecdysozoa</taxon>
        <taxon>Arthropoda</taxon>
        <taxon>Chelicerata</taxon>
        <taxon>Arachnida</taxon>
        <taxon>Araneae</taxon>
        <taxon>Araneomorphae</taxon>
        <taxon>Entelegynae</taxon>
        <taxon>Araneoidea</taxon>
        <taxon>Araneidae</taxon>
        <taxon>Caerostris</taxon>
    </lineage>
</organism>
<protein>
    <submittedName>
        <fullName evidence="2">Uncharacterized protein</fullName>
    </submittedName>
</protein>
<dbReference type="Proteomes" id="UP001054945">
    <property type="component" value="Unassembled WGS sequence"/>
</dbReference>
<feature type="compositionally biased region" description="Basic residues" evidence="1">
    <location>
        <begin position="143"/>
        <end position="154"/>
    </location>
</feature>
<sequence length="261" mass="31112">MKSPAKIIFEIISRKGRKEERGHSFCRSFQEKEKNKRNSILEVIRKDVKVVHYNFADNFKKRRKKKFHSVGSVPRRGEKQKRKFSHGEVDSKKMSKWSIINFAEDNFKKRRKEQKFQAVDNFKKEKSKFSFCGSFQEEENKQKFHPGGHSKKENKKFNPGGHSKKMSKWSIIILQIISRKEKEKFHSVGHSRKGENKRNSILEVIRKDVKVVHYNFADNFKKRRKREISFCRSFQEKEKTKKFNPGGHSKRCQSGPLLFCR</sequence>
<keyword evidence="3" id="KW-1185">Reference proteome</keyword>
<accession>A0AAV4Y175</accession>